<dbReference type="RefSeq" id="WP_253578702.1">
    <property type="nucleotide sequence ID" value="NZ_JAMFTQ010000012.1"/>
</dbReference>
<comment type="caution">
    <text evidence="3">The sequence shown here is derived from an EMBL/GenBank/DDBJ whole genome shotgun (WGS) entry which is preliminary data.</text>
</comment>
<evidence type="ECO:0000256" key="2">
    <source>
        <dbReference type="RuleBase" id="RU362080"/>
    </source>
</evidence>
<evidence type="ECO:0000313" key="3">
    <source>
        <dbReference type="EMBL" id="MCP1388301.1"/>
    </source>
</evidence>
<sequence length="89" mass="10176">MTMAEHISQRELRNESGKILRAVEAGEEFVITNRGRPVARLVGVEDGAERRCILPAQKPSRPLRIGKQYRRKLSASTDELLEGYRDERI</sequence>
<dbReference type="Pfam" id="PF02604">
    <property type="entry name" value="PhdYeFM_antitox"/>
    <property type="match status" value="1"/>
</dbReference>
<organism evidence="3 4">
    <name type="scientific">Corynebacterium stercoris</name>
    <dbReference type="NCBI Taxonomy" id="2943490"/>
    <lineage>
        <taxon>Bacteria</taxon>
        <taxon>Bacillati</taxon>
        <taxon>Actinomycetota</taxon>
        <taxon>Actinomycetes</taxon>
        <taxon>Mycobacteriales</taxon>
        <taxon>Corynebacteriaceae</taxon>
        <taxon>Corynebacterium</taxon>
    </lineage>
</organism>
<dbReference type="PANTHER" id="PTHR35377:SF5">
    <property type="entry name" value="ANTITOXIN VAPB46"/>
    <property type="match status" value="1"/>
</dbReference>
<comment type="function">
    <text evidence="2">Antitoxin component of a type II toxin-antitoxin (TA) system.</text>
</comment>
<accession>A0ABT1G2T5</accession>
<dbReference type="SUPFAM" id="SSF143120">
    <property type="entry name" value="YefM-like"/>
    <property type="match status" value="1"/>
</dbReference>
<reference evidence="3" key="1">
    <citation type="submission" date="2022-05" db="EMBL/GenBank/DDBJ databases">
        <title>Corynebacterium sp. TA-R-1 sp. nov., isolated from human feces.</title>
        <authorList>
            <person name="Shamsuzzaman M."/>
            <person name="Dahal R.H."/>
        </authorList>
    </citation>
    <scope>NUCLEOTIDE SEQUENCE</scope>
    <source>
        <strain evidence="3">TA-R-1</strain>
    </source>
</reference>
<evidence type="ECO:0000313" key="4">
    <source>
        <dbReference type="Proteomes" id="UP001204000"/>
    </source>
</evidence>
<evidence type="ECO:0000256" key="1">
    <source>
        <dbReference type="ARBA" id="ARBA00009981"/>
    </source>
</evidence>
<keyword evidence="4" id="KW-1185">Reference proteome</keyword>
<dbReference type="InterPro" id="IPR006442">
    <property type="entry name" value="Antitoxin_Phd/YefM"/>
</dbReference>
<dbReference type="PANTHER" id="PTHR35377">
    <property type="entry name" value="ANTITOXIN VAPB49-RELATED-RELATED"/>
    <property type="match status" value="1"/>
</dbReference>
<name>A0ABT1G2T5_9CORY</name>
<proteinExistence type="inferred from homology"/>
<comment type="similarity">
    <text evidence="1 2">Belongs to the phD/YefM antitoxin family.</text>
</comment>
<gene>
    <name evidence="3" type="ORF">M5J20_08900</name>
</gene>
<dbReference type="InterPro" id="IPR036165">
    <property type="entry name" value="YefM-like_sf"/>
</dbReference>
<dbReference type="NCBIfam" id="TIGR01552">
    <property type="entry name" value="phd_fam"/>
    <property type="match status" value="1"/>
</dbReference>
<dbReference type="Gene3D" id="3.40.1620.10">
    <property type="entry name" value="YefM-like domain"/>
    <property type="match status" value="1"/>
</dbReference>
<protein>
    <recommendedName>
        <fullName evidence="2">Antitoxin</fullName>
    </recommendedName>
</protein>
<dbReference type="InterPro" id="IPR051416">
    <property type="entry name" value="phD-YefM_TA_antitoxins"/>
</dbReference>
<dbReference type="EMBL" id="JAMFTQ010000012">
    <property type="protein sequence ID" value="MCP1388301.1"/>
    <property type="molecule type" value="Genomic_DNA"/>
</dbReference>
<dbReference type="Proteomes" id="UP001204000">
    <property type="component" value="Unassembled WGS sequence"/>
</dbReference>